<protein>
    <recommendedName>
        <fullName evidence="3">STAS domain-containing protein</fullName>
    </recommendedName>
</protein>
<keyword evidence="2" id="KW-1185">Reference proteome</keyword>
<reference evidence="1 2" key="1">
    <citation type="submission" date="2014-07" db="EMBL/GenBank/DDBJ databases">
        <title>Draft genome of Clostridium sulfidigenes 113A isolated from sediments associated with methane hydrate from Krishna Godavari basin.</title>
        <authorList>
            <person name="Honkalas V.S."/>
            <person name="Dabir A.P."/>
            <person name="Arora P."/>
            <person name="Dhakephalkar P.K."/>
        </authorList>
    </citation>
    <scope>NUCLEOTIDE SEQUENCE [LARGE SCALE GENOMIC DNA]</scope>
    <source>
        <strain evidence="1 2">113A</strain>
    </source>
</reference>
<sequence>MYKVEVNNAKKVLFITVGGFFQEEDGKNFLNDYNNAVKSITPSSFTLALESSELSTSKAEMIPILENCIKMYKATGFKNIVSTPPSSAIAAMQLKRVLSSLNVDIEFISDLSKL</sequence>
<dbReference type="RefSeq" id="WP_035131772.1">
    <property type="nucleotide sequence ID" value="NZ_JPMD01000015.1"/>
</dbReference>
<evidence type="ECO:0000313" key="1">
    <source>
        <dbReference type="EMBL" id="KEZ87052.1"/>
    </source>
</evidence>
<evidence type="ECO:0008006" key="3">
    <source>
        <dbReference type="Google" id="ProtNLM"/>
    </source>
</evidence>
<dbReference type="eggNOG" id="ENOG502ZSEQ">
    <property type="taxonomic scope" value="Bacteria"/>
</dbReference>
<name>A0A084JDL8_9CLOT</name>
<dbReference type="AlphaFoldDB" id="A0A084JDL8"/>
<dbReference type="Proteomes" id="UP000028542">
    <property type="component" value="Unassembled WGS sequence"/>
</dbReference>
<gene>
    <name evidence="1" type="ORF">IO99_07330</name>
</gene>
<proteinExistence type="predicted"/>
<comment type="caution">
    <text evidence="1">The sequence shown here is derived from an EMBL/GenBank/DDBJ whole genome shotgun (WGS) entry which is preliminary data.</text>
</comment>
<dbReference type="EMBL" id="JPMD01000015">
    <property type="protein sequence ID" value="KEZ87052.1"/>
    <property type="molecule type" value="Genomic_DNA"/>
</dbReference>
<dbReference type="STRING" id="318464.IO99_07330"/>
<evidence type="ECO:0000313" key="2">
    <source>
        <dbReference type="Proteomes" id="UP000028542"/>
    </source>
</evidence>
<accession>A0A084JDL8</accession>
<organism evidence="1 2">
    <name type="scientific">Clostridium sulfidigenes</name>
    <dbReference type="NCBI Taxonomy" id="318464"/>
    <lineage>
        <taxon>Bacteria</taxon>
        <taxon>Bacillati</taxon>
        <taxon>Bacillota</taxon>
        <taxon>Clostridia</taxon>
        <taxon>Eubacteriales</taxon>
        <taxon>Clostridiaceae</taxon>
        <taxon>Clostridium</taxon>
    </lineage>
</organism>